<evidence type="ECO:0000313" key="1">
    <source>
        <dbReference type="EMBL" id="QDA37022.1"/>
    </source>
</evidence>
<accession>A0A4Y5SU18</accession>
<gene>
    <name evidence="1" type="ORF">E4191_22735</name>
</gene>
<keyword evidence="1" id="KW-0614">Plasmid</keyword>
<dbReference type="Proteomes" id="UP000296374">
    <property type="component" value="Plasmid unnamed1"/>
</dbReference>
<proteinExistence type="predicted"/>
<evidence type="ECO:0000313" key="2">
    <source>
        <dbReference type="Proteomes" id="UP000296374"/>
    </source>
</evidence>
<geneLocation type="plasmid" evidence="1 2">
    <name>unnamed1</name>
</geneLocation>
<reference evidence="2" key="1">
    <citation type="submission" date="2019-05" db="EMBL/GenBank/DDBJ databases">
        <title>Tamlana fucoidanivorans sp. nov., isolated from the surface of algae collected from Fujian province in China.</title>
        <authorList>
            <person name="Li J."/>
        </authorList>
    </citation>
    <scope>NUCLEOTIDE SEQUENCE [LARGE SCALE GENOMIC DNA]</scope>
    <source>
        <strain evidence="2">2251</strain>
        <plasmid evidence="2">unnamed1</plasmid>
    </source>
</reference>
<sequence length="62" mass="6854">MPKSKSAASKSDDTKKVNTSLRLERKTLKALKTRAIEDDTSVQKIMEKLVEGYLKKAGAKTS</sequence>
<dbReference type="AlphaFoldDB" id="A0A4Y5SU18"/>
<dbReference type="SUPFAM" id="SSF47598">
    <property type="entry name" value="Ribbon-helix-helix"/>
    <property type="match status" value="1"/>
</dbReference>
<name>A0A4Y5SU18_9RHOB</name>
<organism evidence="1 2">
    <name type="scientific">Paracoccus liaowanqingii</name>
    <dbReference type="NCBI Taxonomy" id="2560053"/>
    <lineage>
        <taxon>Bacteria</taxon>
        <taxon>Pseudomonadati</taxon>
        <taxon>Pseudomonadota</taxon>
        <taxon>Alphaproteobacteria</taxon>
        <taxon>Rhodobacterales</taxon>
        <taxon>Paracoccaceae</taxon>
        <taxon>Paracoccus</taxon>
    </lineage>
</organism>
<evidence type="ECO:0008006" key="3">
    <source>
        <dbReference type="Google" id="ProtNLM"/>
    </source>
</evidence>
<protein>
    <recommendedName>
        <fullName evidence="3">Ribbon-helix-helix protein, CopG family</fullName>
    </recommendedName>
</protein>
<dbReference type="GO" id="GO:0006355">
    <property type="term" value="P:regulation of DNA-templated transcription"/>
    <property type="evidence" value="ECO:0007669"/>
    <property type="project" value="InterPro"/>
</dbReference>
<dbReference type="EMBL" id="CP040765">
    <property type="protein sequence ID" value="QDA37022.1"/>
    <property type="molecule type" value="Genomic_DNA"/>
</dbReference>
<dbReference type="KEGG" id="plia:E4191_22735"/>
<dbReference type="InterPro" id="IPR010985">
    <property type="entry name" value="Ribbon_hlx_hlx"/>
</dbReference>